<dbReference type="EMBL" id="OV725077">
    <property type="protein sequence ID" value="CAH1390641.1"/>
    <property type="molecule type" value="Genomic_DNA"/>
</dbReference>
<gene>
    <name evidence="4" type="ORF">NEZAVI_LOCUS1818</name>
</gene>
<dbReference type="Proteomes" id="UP001152798">
    <property type="component" value="Chromosome 1"/>
</dbReference>
<dbReference type="PANTHER" id="PTHR43798:SF14">
    <property type="entry name" value="SERINE HYDROLASE-LIKE PROTEIN DDB_G0286239"/>
    <property type="match status" value="1"/>
</dbReference>
<dbReference type="InterPro" id="IPR029058">
    <property type="entry name" value="AB_hydrolase_fold"/>
</dbReference>
<proteinExistence type="inferred from homology"/>
<dbReference type="Gene3D" id="3.40.50.1820">
    <property type="entry name" value="alpha/beta hydrolase"/>
    <property type="match status" value="1"/>
</dbReference>
<evidence type="ECO:0000256" key="1">
    <source>
        <dbReference type="ARBA" id="ARBA00008645"/>
    </source>
</evidence>
<reference evidence="4" key="1">
    <citation type="submission" date="2022-01" db="EMBL/GenBank/DDBJ databases">
        <authorList>
            <person name="King R."/>
        </authorList>
    </citation>
    <scope>NUCLEOTIDE SEQUENCE</scope>
</reference>
<evidence type="ECO:0000256" key="2">
    <source>
        <dbReference type="ARBA" id="ARBA00022801"/>
    </source>
</evidence>
<dbReference type="InterPro" id="IPR000073">
    <property type="entry name" value="AB_hydrolase_1"/>
</dbReference>
<keyword evidence="5" id="KW-1185">Reference proteome</keyword>
<keyword evidence="2" id="KW-0378">Hydrolase</keyword>
<evidence type="ECO:0000259" key="3">
    <source>
        <dbReference type="Pfam" id="PF00561"/>
    </source>
</evidence>
<evidence type="ECO:0000313" key="5">
    <source>
        <dbReference type="Proteomes" id="UP001152798"/>
    </source>
</evidence>
<evidence type="ECO:0000313" key="4">
    <source>
        <dbReference type="EMBL" id="CAH1390641.1"/>
    </source>
</evidence>
<protein>
    <recommendedName>
        <fullName evidence="3">AB hydrolase-1 domain-containing protein</fullName>
    </recommendedName>
</protein>
<dbReference type="InterPro" id="IPR050266">
    <property type="entry name" value="AB_hydrolase_sf"/>
</dbReference>
<dbReference type="AlphaFoldDB" id="A0A9P0E2Q8"/>
<dbReference type="SUPFAM" id="SSF53474">
    <property type="entry name" value="alpha/beta-Hydrolases"/>
    <property type="match status" value="1"/>
</dbReference>
<name>A0A9P0E2Q8_NEZVI</name>
<organism evidence="4 5">
    <name type="scientific">Nezara viridula</name>
    <name type="common">Southern green stink bug</name>
    <name type="synonym">Cimex viridulus</name>
    <dbReference type="NCBI Taxonomy" id="85310"/>
    <lineage>
        <taxon>Eukaryota</taxon>
        <taxon>Metazoa</taxon>
        <taxon>Ecdysozoa</taxon>
        <taxon>Arthropoda</taxon>
        <taxon>Hexapoda</taxon>
        <taxon>Insecta</taxon>
        <taxon>Pterygota</taxon>
        <taxon>Neoptera</taxon>
        <taxon>Paraneoptera</taxon>
        <taxon>Hemiptera</taxon>
        <taxon>Heteroptera</taxon>
        <taxon>Panheteroptera</taxon>
        <taxon>Pentatomomorpha</taxon>
        <taxon>Pentatomoidea</taxon>
        <taxon>Pentatomidae</taxon>
        <taxon>Pentatominae</taxon>
        <taxon>Nezara</taxon>
    </lineage>
</organism>
<dbReference type="PANTHER" id="PTHR43798">
    <property type="entry name" value="MONOACYLGLYCEROL LIPASE"/>
    <property type="match status" value="1"/>
</dbReference>
<comment type="similarity">
    <text evidence="1">Belongs to the AB hydrolase superfamily.</text>
</comment>
<dbReference type="Pfam" id="PF00561">
    <property type="entry name" value="Abhydrolase_1"/>
    <property type="match status" value="1"/>
</dbReference>
<feature type="domain" description="AB hydrolase-1" evidence="3">
    <location>
        <begin position="55"/>
        <end position="310"/>
    </location>
</feature>
<dbReference type="GO" id="GO:0016787">
    <property type="term" value="F:hydrolase activity"/>
    <property type="evidence" value="ECO:0007669"/>
    <property type="project" value="UniProtKB-KW"/>
</dbReference>
<accession>A0A9P0E2Q8</accession>
<dbReference type="PRINTS" id="PR00111">
    <property type="entry name" value="ABHYDROLASE"/>
</dbReference>
<dbReference type="GO" id="GO:0016020">
    <property type="term" value="C:membrane"/>
    <property type="evidence" value="ECO:0007669"/>
    <property type="project" value="TreeGrafter"/>
</dbReference>
<sequence>MCSLKSVVLRKFISQRCFHTTQIRMIDPKTVEEIKIPVPWGHIAGKWWRKNEEQPVLALHGLFDNAATFDRLMPLLNENISVLALDMPGFGKSSNPPAGMSPNYLELIIWMRYLIKDYFKWKKANLLGHSFGSNLSFSYSGMFPDDVEKFISIDCSRFNMASKPEYLLDDLKRGYMGGVLKTLGIPYEGNYQQHLDHMYNSRAKTPFKLSKQFCELFLSRDLEKISEDVYRNTTDPRPHLKYMGRPTTSFLDALAGQIKCQMLVIRATGGVLVKHRKEMLEKQLSIISQHSPRLVCQVVEGGHHVHLENPERVAPIINKFFETYD</sequence>
<dbReference type="OrthoDB" id="190201at2759"/>